<dbReference type="SMART" id="SM00387">
    <property type="entry name" value="HATPase_c"/>
    <property type="match status" value="1"/>
</dbReference>
<dbReference type="PANTHER" id="PTHR43547:SF2">
    <property type="entry name" value="HYBRID SIGNAL TRANSDUCTION HISTIDINE KINASE C"/>
    <property type="match status" value="1"/>
</dbReference>
<dbReference type="FunFam" id="3.30.565.10:FF:000006">
    <property type="entry name" value="Sensor histidine kinase WalK"/>
    <property type="match status" value="1"/>
</dbReference>
<feature type="domain" description="Histidine kinase" evidence="7">
    <location>
        <begin position="177"/>
        <end position="397"/>
    </location>
</feature>
<evidence type="ECO:0000256" key="2">
    <source>
        <dbReference type="ARBA" id="ARBA00012438"/>
    </source>
</evidence>
<accession>A0A1F5YNL4</accession>
<evidence type="ECO:0000259" key="7">
    <source>
        <dbReference type="PROSITE" id="PS50109"/>
    </source>
</evidence>
<dbReference type="EC" id="2.7.13.3" evidence="2"/>
<feature type="transmembrane region" description="Helical" evidence="6">
    <location>
        <begin position="61"/>
        <end position="82"/>
    </location>
</feature>
<dbReference type="InterPro" id="IPR036890">
    <property type="entry name" value="HATPase_C_sf"/>
</dbReference>
<evidence type="ECO:0000256" key="1">
    <source>
        <dbReference type="ARBA" id="ARBA00000085"/>
    </source>
</evidence>
<dbReference type="CDD" id="cd00075">
    <property type="entry name" value="HATPase"/>
    <property type="match status" value="1"/>
</dbReference>
<evidence type="ECO:0000313" key="8">
    <source>
        <dbReference type="EMBL" id="OGG01798.1"/>
    </source>
</evidence>
<dbReference type="GO" id="GO:0000155">
    <property type="term" value="F:phosphorelay sensor kinase activity"/>
    <property type="evidence" value="ECO:0007669"/>
    <property type="project" value="InterPro"/>
</dbReference>
<proteinExistence type="predicted"/>
<dbReference type="InterPro" id="IPR005467">
    <property type="entry name" value="His_kinase_dom"/>
</dbReference>
<keyword evidence="6" id="KW-0812">Transmembrane</keyword>
<sequence length="398" mass="44830">MTLPKSVSEATDTGKSIRDHTDEIRKFKLSAKNTRIIMLARLSFSFILTLLAAGICYRYQSVLGTGTTLLLFLMSVTFAAWFGSFRIGLANICLSVILLLLVIPLTSVWDIAALSELILYLLLGMWINLILHIAKKVDLAAQFDEKEKYYRNQIEVLKKDNIYFRQEIKVRDEFLSIASHELKTPLTSTLLKLQTALHNVRNVSLAKFSVQNLMGMLESAELQTKRLSKMINDLLNVSLIRTRRLELEPEKSDLIAIARDVIGRFAEKLEKEAVTVTLKGDESVMLDVDKLRIEQVFTNLISNAIKYGEGKPVEITVKKKGSLALFRITDHGSGIPEGIRKRIFELFERGSNNSGHKGLGIGLYISDQIVRAHRGRIVVESRVGDGSTFTTELPIYEK</sequence>
<evidence type="ECO:0000256" key="4">
    <source>
        <dbReference type="ARBA" id="ARBA00022679"/>
    </source>
</evidence>
<dbReference type="InterPro" id="IPR036097">
    <property type="entry name" value="HisK_dim/P_sf"/>
</dbReference>
<feature type="transmembrane region" description="Helical" evidence="6">
    <location>
        <begin position="117"/>
        <end position="134"/>
    </location>
</feature>
<evidence type="ECO:0000256" key="6">
    <source>
        <dbReference type="SAM" id="Phobius"/>
    </source>
</evidence>
<dbReference type="EMBL" id="MFJD01000009">
    <property type="protein sequence ID" value="OGG01798.1"/>
    <property type="molecule type" value="Genomic_DNA"/>
</dbReference>
<comment type="catalytic activity">
    <reaction evidence="1">
        <text>ATP + protein L-histidine = ADP + protein N-phospho-L-histidine.</text>
        <dbReference type="EC" id="2.7.13.3"/>
    </reaction>
</comment>
<dbReference type="SUPFAM" id="SSF55874">
    <property type="entry name" value="ATPase domain of HSP90 chaperone/DNA topoisomerase II/histidine kinase"/>
    <property type="match status" value="1"/>
</dbReference>
<dbReference type="AlphaFoldDB" id="A0A1F5YNL4"/>
<feature type="transmembrane region" description="Helical" evidence="6">
    <location>
        <begin position="89"/>
        <end position="111"/>
    </location>
</feature>
<feature type="transmembrane region" description="Helical" evidence="6">
    <location>
        <begin position="36"/>
        <end position="55"/>
    </location>
</feature>
<dbReference type="InterPro" id="IPR003661">
    <property type="entry name" value="HisK_dim/P_dom"/>
</dbReference>
<keyword evidence="5" id="KW-0418">Kinase</keyword>
<evidence type="ECO:0000313" key="9">
    <source>
        <dbReference type="Proteomes" id="UP000178448"/>
    </source>
</evidence>
<keyword evidence="6" id="KW-1133">Transmembrane helix</keyword>
<name>A0A1F5YNL4_9BACT</name>
<dbReference type="Gene3D" id="3.30.565.10">
    <property type="entry name" value="Histidine kinase-like ATPase, C-terminal domain"/>
    <property type="match status" value="1"/>
</dbReference>
<dbReference type="Pfam" id="PF02518">
    <property type="entry name" value="HATPase_c"/>
    <property type="match status" value="1"/>
</dbReference>
<dbReference type="PANTHER" id="PTHR43547">
    <property type="entry name" value="TWO-COMPONENT HISTIDINE KINASE"/>
    <property type="match status" value="1"/>
</dbReference>
<dbReference type="PROSITE" id="PS50109">
    <property type="entry name" value="HIS_KIN"/>
    <property type="match status" value="1"/>
</dbReference>
<dbReference type="STRING" id="1798374.A2Z33_00790"/>
<organism evidence="8 9">
    <name type="scientific">Candidatus Gottesmanbacteria bacterium RBG_16_52_11</name>
    <dbReference type="NCBI Taxonomy" id="1798374"/>
    <lineage>
        <taxon>Bacteria</taxon>
        <taxon>Candidatus Gottesmaniibacteriota</taxon>
    </lineage>
</organism>
<dbReference type="InterPro" id="IPR003594">
    <property type="entry name" value="HATPase_dom"/>
</dbReference>
<dbReference type="SMART" id="SM00388">
    <property type="entry name" value="HisKA"/>
    <property type="match status" value="1"/>
</dbReference>
<dbReference type="Proteomes" id="UP000178448">
    <property type="component" value="Unassembled WGS sequence"/>
</dbReference>
<dbReference type="CDD" id="cd00082">
    <property type="entry name" value="HisKA"/>
    <property type="match status" value="1"/>
</dbReference>
<reference evidence="8 9" key="1">
    <citation type="journal article" date="2016" name="Nat. Commun.">
        <title>Thousands of microbial genomes shed light on interconnected biogeochemical processes in an aquifer system.</title>
        <authorList>
            <person name="Anantharaman K."/>
            <person name="Brown C.T."/>
            <person name="Hug L.A."/>
            <person name="Sharon I."/>
            <person name="Castelle C.J."/>
            <person name="Probst A.J."/>
            <person name="Thomas B.C."/>
            <person name="Singh A."/>
            <person name="Wilkins M.J."/>
            <person name="Karaoz U."/>
            <person name="Brodie E.L."/>
            <person name="Williams K.H."/>
            <person name="Hubbard S.S."/>
            <person name="Banfield J.F."/>
        </authorList>
    </citation>
    <scope>NUCLEOTIDE SEQUENCE [LARGE SCALE GENOMIC DNA]</scope>
</reference>
<evidence type="ECO:0000256" key="3">
    <source>
        <dbReference type="ARBA" id="ARBA00022553"/>
    </source>
</evidence>
<evidence type="ECO:0000256" key="5">
    <source>
        <dbReference type="ARBA" id="ARBA00022777"/>
    </source>
</evidence>
<dbReference type="PRINTS" id="PR00344">
    <property type="entry name" value="BCTRLSENSOR"/>
</dbReference>
<gene>
    <name evidence="8" type="ORF">A2Z33_00790</name>
</gene>
<dbReference type="InterPro" id="IPR004358">
    <property type="entry name" value="Sig_transdc_His_kin-like_C"/>
</dbReference>
<keyword evidence="3" id="KW-0597">Phosphoprotein</keyword>
<keyword evidence="6" id="KW-0472">Membrane</keyword>
<protein>
    <recommendedName>
        <fullName evidence="2">histidine kinase</fullName>
        <ecNumber evidence="2">2.7.13.3</ecNumber>
    </recommendedName>
</protein>
<comment type="caution">
    <text evidence="8">The sequence shown here is derived from an EMBL/GenBank/DDBJ whole genome shotgun (WGS) entry which is preliminary data.</text>
</comment>
<dbReference type="Gene3D" id="1.10.287.130">
    <property type="match status" value="1"/>
</dbReference>
<dbReference type="SUPFAM" id="SSF47384">
    <property type="entry name" value="Homodimeric domain of signal transducing histidine kinase"/>
    <property type="match status" value="1"/>
</dbReference>
<keyword evidence="4" id="KW-0808">Transferase</keyword>
<dbReference type="Pfam" id="PF00512">
    <property type="entry name" value="HisKA"/>
    <property type="match status" value="1"/>
</dbReference>